<proteinExistence type="predicted"/>
<dbReference type="Pfam" id="PF13812">
    <property type="entry name" value="PPR_3"/>
    <property type="match status" value="1"/>
</dbReference>
<keyword evidence="3" id="KW-0732">Signal</keyword>
<name>A0A9W7KYR2_9STRA</name>
<dbReference type="NCBIfam" id="TIGR00756">
    <property type="entry name" value="PPR"/>
    <property type="match status" value="1"/>
</dbReference>
<accession>A0A9W7KYR2</accession>
<reference evidence="5" key="1">
    <citation type="journal article" date="2023" name="Commun. Biol.">
        <title>Genome analysis of Parmales, the sister group of diatoms, reveals the evolutionary specialization of diatoms from phago-mixotrophs to photoautotrophs.</title>
        <authorList>
            <person name="Ban H."/>
            <person name="Sato S."/>
            <person name="Yoshikawa S."/>
            <person name="Yamada K."/>
            <person name="Nakamura Y."/>
            <person name="Ichinomiya M."/>
            <person name="Sato N."/>
            <person name="Blanc-Mathieu R."/>
            <person name="Endo H."/>
            <person name="Kuwata A."/>
            <person name="Ogata H."/>
        </authorList>
    </citation>
    <scope>NUCLEOTIDE SEQUENCE [LARGE SCALE GENOMIC DNA]</scope>
    <source>
        <strain evidence="5">NIES 3700</strain>
    </source>
</reference>
<evidence type="ECO:0000256" key="1">
    <source>
        <dbReference type="ARBA" id="ARBA00022737"/>
    </source>
</evidence>
<evidence type="ECO:0000313" key="5">
    <source>
        <dbReference type="Proteomes" id="UP001165122"/>
    </source>
</evidence>
<feature type="region of interest" description="Disordered" evidence="2">
    <location>
        <begin position="31"/>
        <end position="52"/>
    </location>
</feature>
<sequence>MRLSHLFLLLPLLLSPSSSFYVSNTQLSTGRVRAISSDETTPLPPPPTWDSIKKSQFRDLRKISESLDLQVTDVSSMRHQIMDKLQLSAPPRPPRPPPKQSAESSEGTDGDVKISNFGRRPESGGDIDATLKAIEQCAESKEWKTALRKLKQLTAACSQTTPPTTIPPSAYLSTLTSMTDSYSSCTPSALSPARSIIETSLKKGIDIPGNLLNNFARTGTFLIRREGSVDDTLAIMQAMQTHSISIDSETYLLAIQRLMDEKSISEATLVMRSWIVEGGETPELRVFGDFAGRAVEVEEWEGVMSVLSLAKASGYELDTIGAAKSGRDLLGCGVIAAEKLDNTPLALRLLTAANKADVSPERGDGLTCQTSKKVFNSALKIHSKAISDAEKEGNWKLAVKILELMKLRSLRPNSYTWLRVLRLCLSQKKSRRATAILFDWVTESSNSKNGVERPEIQAFNNVINCCEMCGETELTLAVIEKMKSVWGTDGNVITFNIALKRLAKTGNEAACEGIILSMLQNQIEPTVVSYTTAIGAAANVGDYKMASEWIRRMRMRHCYPNYHTYNCALAACLKGGGVEGVKAGVEIAKLYVEDAEAQLRACDPSANSEEQSFFTTIPDKYGRQLGKQLSEELRQAWRRGEIDMEEAKEGPRTELFKLVDFDNAKIESFKGKIEEDDIACMEWHHLPKREVV</sequence>
<feature type="compositionally biased region" description="Pro residues" evidence="2">
    <location>
        <begin position="90"/>
        <end position="99"/>
    </location>
</feature>
<keyword evidence="5" id="KW-1185">Reference proteome</keyword>
<dbReference type="InterPro" id="IPR011990">
    <property type="entry name" value="TPR-like_helical_dom_sf"/>
</dbReference>
<keyword evidence="1" id="KW-0677">Repeat</keyword>
<feature type="signal peptide" evidence="3">
    <location>
        <begin position="1"/>
        <end position="19"/>
    </location>
</feature>
<dbReference type="Proteomes" id="UP001165122">
    <property type="component" value="Unassembled WGS sequence"/>
</dbReference>
<dbReference type="EMBL" id="BRXW01000266">
    <property type="protein sequence ID" value="GMI16802.1"/>
    <property type="molecule type" value="Genomic_DNA"/>
</dbReference>
<feature type="chain" id="PRO_5040962061" description="Pentatricopeptide repeat-containing protein" evidence="3">
    <location>
        <begin position="20"/>
        <end position="692"/>
    </location>
</feature>
<evidence type="ECO:0008006" key="6">
    <source>
        <dbReference type="Google" id="ProtNLM"/>
    </source>
</evidence>
<evidence type="ECO:0000256" key="2">
    <source>
        <dbReference type="SAM" id="MobiDB-lite"/>
    </source>
</evidence>
<evidence type="ECO:0000313" key="4">
    <source>
        <dbReference type="EMBL" id="GMI16802.1"/>
    </source>
</evidence>
<dbReference type="PANTHER" id="PTHR47447:SF17">
    <property type="entry name" value="OS12G0638900 PROTEIN"/>
    <property type="match status" value="1"/>
</dbReference>
<protein>
    <recommendedName>
        <fullName evidence="6">Pentatricopeptide repeat-containing protein</fullName>
    </recommendedName>
</protein>
<dbReference type="Gene3D" id="1.25.40.10">
    <property type="entry name" value="Tetratricopeptide repeat domain"/>
    <property type="match status" value="2"/>
</dbReference>
<dbReference type="InterPro" id="IPR002885">
    <property type="entry name" value="PPR_rpt"/>
</dbReference>
<dbReference type="OrthoDB" id="193402at2759"/>
<dbReference type="PANTHER" id="PTHR47447">
    <property type="entry name" value="OS03G0856100 PROTEIN"/>
    <property type="match status" value="1"/>
</dbReference>
<comment type="caution">
    <text evidence="4">The sequence shown here is derived from an EMBL/GenBank/DDBJ whole genome shotgun (WGS) entry which is preliminary data.</text>
</comment>
<organism evidence="4 5">
    <name type="scientific">Triparma laevis f. longispina</name>
    <dbReference type="NCBI Taxonomy" id="1714387"/>
    <lineage>
        <taxon>Eukaryota</taxon>
        <taxon>Sar</taxon>
        <taxon>Stramenopiles</taxon>
        <taxon>Ochrophyta</taxon>
        <taxon>Bolidophyceae</taxon>
        <taxon>Parmales</taxon>
        <taxon>Triparmaceae</taxon>
        <taxon>Triparma</taxon>
    </lineage>
</organism>
<feature type="region of interest" description="Disordered" evidence="2">
    <location>
        <begin position="85"/>
        <end position="126"/>
    </location>
</feature>
<dbReference type="AlphaFoldDB" id="A0A9W7KYR2"/>
<gene>
    <name evidence="4" type="ORF">TrLO_g2148</name>
</gene>
<evidence type="ECO:0000256" key="3">
    <source>
        <dbReference type="SAM" id="SignalP"/>
    </source>
</evidence>